<name>A0A9P5ZT23_PLEER</name>
<dbReference type="Proteomes" id="UP000807025">
    <property type="component" value="Unassembled WGS sequence"/>
</dbReference>
<sequence>MLPKKKPSAAVLAKLQQLQATPDGQIQTQETGSARPQVVDTVPGATSAEPAEGHIGTCASNKTTRPAKIILDNKQKRHSSAEVKAEKIAKNANILTKKLADNKAHQLSLRAIAAEEDQLRMQDMDCWGESFVNNGQQDEDFEMVDPVQHHGDTTAGAVVNVSDDDTDGLSLPLDEPDDFYYDNVDCEDDGDFMPVVDVKDTEASLAAPGVSDKEHTNMAMWRKSASTTSKGKKASGNKQKGHEKGLSMDKDSKHAKTAGIGGIRADWKPTQKRSQSQAVSSGPIVNKAVDDQDNDLPGEFDDNEDHNIGKVQNQTTLGSTATKVDVTKTKAGSGIRDTSQAESHTYALHDLPFPEGEGLYYSMLWREMRASLINWSGTLPDMFSAVGHPDFANVVCTLWLEKFTVLHDKVDHPAIIAMAGATLTDHRSAIGKAALAAVTNKVPVCTPPHEATDIIAGYAVPCFIYFDPNADTKKGTFLSLIIQETLATHMATVLDADKAFGHPVGALALCCAAVCGFRLHLHITHFLHIECALNSWKDGANSIKESKKDTQLNRQTAFKADQWGPVAVCWMKAIQGAMTDTQWNYLICESCAHIHDNRTTLNDATNLKPFAECDVCETIAVSNNEYLDE</sequence>
<feature type="compositionally biased region" description="Basic and acidic residues" evidence="1">
    <location>
        <begin position="240"/>
        <end position="254"/>
    </location>
</feature>
<feature type="region of interest" description="Disordered" evidence="1">
    <location>
        <begin position="21"/>
        <end position="55"/>
    </location>
</feature>
<evidence type="ECO:0000313" key="2">
    <source>
        <dbReference type="EMBL" id="KAF9492165.1"/>
    </source>
</evidence>
<feature type="region of interest" description="Disordered" evidence="1">
    <location>
        <begin position="204"/>
        <end position="307"/>
    </location>
</feature>
<organism evidence="2 3">
    <name type="scientific">Pleurotus eryngii</name>
    <name type="common">Boletus of the steppes</name>
    <dbReference type="NCBI Taxonomy" id="5323"/>
    <lineage>
        <taxon>Eukaryota</taxon>
        <taxon>Fungi</taxon>
        <taxon>Dikarya</taxon>
        <taxon>Basidiomycota</taxon>
        <taxon>Agaricomycotina</taxon>
        <taxon>Agaricomycetes</taxon>
        <taxon>Agaricomycetidae</taxon>
        <taxon>Agaricales</taxon>
        <taxon>Pleurotineae</taxon>
        <taxon>Pleurotaceae</taxon>
        <taxon>Pleurotus</taxon>
    </lineage>
</organism>
<dbReference type="OrthoDB" id="2755811at2759"/>
<feature type="compositionally biased region" description="Basic residues" evidence="1">
    <location>
        <begin position="230"/>
        <end position="239"/>
    </location>
</feature>
<accession>A0A9P5ZT23</accession>
<evidence type="ECO:0000256" key="1">
    <source>
        <dbReference type="SAM" id="MobiDB-lite"/>
    </source>
</evidence>
<gene>
    <name evidence="2" type="ORF">BDN71DRAFT_1433381</name>
</gene>
<feature type="compositionally biased region" description="Polar residues" evidence="1">
    <location>
        <begin position="22"/>
        <end position="34"/>
    </location>
</feature>
<dbReference type="AlphaFoldDB" id="A0A9P5ZT23"/>
<protein>
    <submittedName>
        <fullName evidence="2">Uncharacterized protein</fullName>
    </submittedName>
</protein>
<comment type="caution">
    <text evidence="2">The sequence shown here is derived from an EMBL/GenBank/DDBJ whole genome shotgun (WGS) entry which is preliminary data.</text>
</comment>
<feature type="compositionally biased region" description="Acidic residues" evidence="1">
    <location>
        <begin position="291"/>
        <end position="304"/>
    </location>
</feature>
<proteinExistence type="predicted"/>
<reference evidence="2" key="1">
    <citation type="submission" date="2020-11" db="EMBL/GenBank/DDBJ databases">
        <authorList>
            <consortium name="DOE Joint Genome Institute"/>
            <person name="Ahrendt S."/>
            <person name="Riley R."/>
            <person name="Andreopoulos W."/>
            <person name="Labutti K."/>
            <person name="Pangilinan J."/>
            <person name="Ruiz-Duenas F.J."/>
            <person name="Barrasa J.M."/>
            <person name="Sanchez-Garcia M."/>
            <person name="Camarero S."/>
            <person name="Miyauchi S."/>
            <person name="Serrano A."/>
            <person name="Linde D."/>
            <person name="Babiker R."/>
            <person name="Drula E."/>
            <person name="Ayuso-Fernandez I."/>
            <person name="Pacheco R."/>
            <person name="Padilla G."/>
            <person name="Ferreira P."/>
            <person name="Barriuso J."/>
            <person name="Kellner H."/>
            <person name="Castanera R."/>
            <person name="Alfaro M."/>
            <person name="Ramirez L."/>
            <person name="Pisabarro A.G."/>
            <person name="Kuo A."/>
            <person name="Tritt A."/>
            <person name="Lipzen A."/>
            <person name="He G."/>
            <person name="Yan M."/>
            <person name="Ng V."/>
            <person name="Cullen D."/>
            <person name="Martin F."/>
            <person name="Rosso M.-N."/>
            <person name="Henrissat B."/>
            <person name="Hibbett D."/>
            <person name="Martinez A.T."/>
            <person name="Grigoriev I.V."/>
        </authorList>
    </citation>
    <scope>NUCLEOTIDE SEQUENCE</scope>
    <source>
        <strain evidence="2">ATCC 90797</strain>
    </source>
</reference>
<evidence type="ECO:0000313" key="3">
    <source>
        <dbReference type="Proteomes" id="UP000807025"/>
    </source>
</evidence>
<keyword evidence="3" id="KW-1185">Reference proteome</keyword>
<dbReference type="EMBL" id="MU154605">
    <property type="protein sequence ID" value="KAF9492165.1"/>
    <property type="molecule type" value="Genomic_DNA"/>
</dbReference>